<dbReference type="GO" id="GO:0003700">
    <property type="term" value="F:DNA-binding transcription factor activity"/>
    <property type="evidence" value="ECO:0007669"/>
    <property type="project" value="InterPro"/>
</dbReference>
<dbReference type="AlphaFoldDB" id="A0A0S2W2H3"/>
<evidence type="ECO:0000313" key="5">
    <source>
        <dbReference type="EMBL" id="ALP93351.1"/>
    </source>
</evidence>
<feature type="domain" description="HTH gntR-type" evidence="4">
    <location>
        <begin position="7"/>
        <end position="75"/>
    </location>
</feature>
<dbReference type="InterPro" id="IPR036390">
    <property type="entry name" value="WH_DNA-bd_sf"/>
</dbReference>
<dbReference type="SMART" id="SM00345">
    <property type="entry name" value="HTH_GNTR"/>
    <property type="match status" value="1"/>
</dbReference>
<protein>
    <submittedName>
        <fullName evidence="5">Transcriptional regulator of N-Acetylglucosamine utilization, GntRNA family</fullName>
    </submittedName>
</protein>
<dbReference type="eggNOG" id="COG2188">
    <property type="taxonomic scope" value="Bacteria"/>
</dbReference>
<reference evidence="5 6" key="1">
    <citation type="journal article" date="2015" name="Nat. Commun.">
        <title>Production of butyrate from lysine and the Amadori product fructoselysine by a human gut commensal.</title>
        <authorList>
            <person name="Bui T.P."/>
            <person name="Ritari J."/>
            <person name="Boeren S."/>
            <person name="de Waard P."/>
            <person name="Plugge C.M."/>
            <person name="de Vos W.M."/>
        </authorList>
    </citation>
    <scope>NUCLEOTIDE SEQUENCE [LARGE SCALE GENOMIC DNA]</scope>
    <source>
        <strain evidence="5 6">AF211</strain>
    </source>
</reference>
<dbReference type="InterPro" id="IPR028978">
    <property type="entry name" value="Chorismate_lyase_/UTRA_dom_sf"/>
</dbReference>
<evidence type="ECO:0000259" key="4">
    <source>
        <dbReference type="PROSITE" id="PS50949"/>
    </source>
</evidence>
<dbReference type="Gene3D" id="3.40.1410.10">
    <property type="entry name" value="Chorismate lyase-like"/>
    <property type="match status" value="1"/>
</dbReference>
<dbReference type="PROSITE" id="PS50949">
    <property type="entry name" value="HTH_GNTR"/>
    <property type="match status" value="1"/>
</dbReference>
<dbReference type="PRINTS" id="PR00035">
    <property type="entry name" value="HTHGNTR"/>
</dbReference>
<dbReference type="PANTHER" id="PTHR44846">
    <property type="entry name" value="MANNOSYL-D-GLYCERATE TRANSPORT/METABOLISM SYSTEM REPRESSOR MNGR-RELATED"/>
    <property type="match status" value="1"/>
</dbReference>
<sequence length="253" mass="28640">MTQDYRPRPRELARELLNGYLVEHQLQSGDRLPSERSLCEAWGLSRSALRSATARMEKDGVLCSRPGAGTYVAQRKYTRNLQGLLSLSRSASEQGRRVTTRLLDLKRIECDKTLAKRFGQVLGYPLYKVARLRMVDGEPLMVETAFLPAERVEGLEKWDLERGSLFAVLEEAYGLIPEQGEEKVSITYATTDEAELMGIEEGAPLFWIVSQTYDQNGELLEYCRAAARPDRLRITSELKRRDAAERGGDIHEA</sequence>
<dbReference type="SUPFAM" id="SSF46785">
    <property type="entry name" value="Winged helix' DNA-binding domain"/>
    <property type="match status" value="1"/>
</dbReference>
<dbReference type="Pfam" id="PF07702">
    <property type="entry name" value="UTRA"/>
    <property type="match status" value="1"/>
</dbReference>
<dbReference type="InterPro" id="IPR011663">
    <property type="entry name" value="UTRA"/>
</dbReference>
<gene>
    <name evidence="5" type="ORF">IB211_00957</name>
</gene>
<evidence type="ECO:0000313" key="6">
    <source>
        <dbReference type="Proteomes" id="UP000064844"/>
    </source>
</evidence>
<keyword evidence="2" id="KW-0238">DNA-binding</keyword>
<dbReference type="SUPFAM" id="SSF64288">
    <property type="entry name" value="Chorismate lyase-like"/>
    <property type="match status" value="1"/>
</dbReference>
<dbReference type="GO" id="GO:0045892">
    <property type="term" value="P:negative regulation of DNA-templated transcription"/>
    <property type="evidence" value="ECO:0007669"/>
    <property type="project" value="TreeGrafter"/>
</dbReference>
<reference evidence="6" key="2">
    <citation type="submission" date="2015-04" db="EMBL/GenBank/DDBJ databases">
        <title>A butyrogenic pathway from the amino acid lysine in a human gut commensal.</title>
        <authorList>
            <person name="de Vos W.M."/>
            <person name="Bui N.T.P."/>
            <person name="Plugge C.M."/>
            <person name="Ritari J."/>
        </authorList>
    </citation>
    <scope>NUCLEOTIDE SEQUENCE [LARGE SCALE GENOMIC DNA]</scope>
    <source>
        <strain evidence="6">AF211</strain>
    </source>
</reference>
<keyword evidence="6" id="KW-1185">Reference proteome</keyword>
<proteinExistence type="predicted"/>
<evidence type="ECO:0000256" key="2">
    <source>
        <dbReference type="ARBA" id="ARBA00023125"/>
    </source>
</evidence>
<dbReference type="KEGG" id="ibu:IB211_00957"/>
<dbReference type="Proteomes" id="UP000064844">
    <property type="component" value="Chromosome"/>
</dbReference>
<dbReference type="Pfam" id="PF00392">
    <property type="entry name" value="GntR"/>
    <property type="match status" value="1"/>
</dbReference>
<dbReference type="STRING" id="1297617.IB211_00957"/>
<organism evidence="5 6">
    <name type="scientific">Intestinimonas butyriciproducens</name>
    <dbReference type="NCBI Taxonomy" id="1297617"/>
    <lineage>
        <taxon>Bacteria</taxon>
        <taxon>Bacillati</taxon>
        <taxon>Bacillota</taxon>
        <taxon>Clostridia</taxon>
        <taxon>Eubacteriales</taxon>
        <taxon>Intestinimonas</taxon>
    </lineage>
</organism>
<evidence type="ECO:0000256" key="1">
    <source>
        <dbReference type="ARBA" id="ARBA00023015"/>
    </source>
</evidence>
<name>A0A0S2W2H3_9FIRM</name>
<dbReference type="EMBL" id="CP011307">
    <property type="protein sequence ID" value="ALP93351.1"/>
    <property type="molecule type" value="Genomic_DNA"/>
</dbReference>
<evidence type="ECO:0000256" key="3">
    <source>
        <dbReference type="ARBA" id="ARBA00023163"/>
    </source>
</evidence>
<dbReference type="Gene3D" id="1.10.10.10">
    <property type="entry name" value="Winged helix-like DNA-binding domain superfamily/Winged helix DNA-binding domain"/>
    <property type="match status" value="1"/>
</dbReference>
<dbReference type="CDD" id="cd07377">
    <property type="entry name" value="WHTH_GntR"/>
    <property type="match status" value="1"/>
</dbReference>
<dbReference type="GO" id="GO:0003677">
    <property type="term" value="F:DNA binding"/>
    <property type="evidence" value="ECO:0007669"/>
    <property type="project" value="UniProtKB-KW"/>
</dbReference>
<dbReference type="InterPro" id="IPR036388">
    <property type="entry name" value="WH-like_DNA-bd_sf"/>
</dbReference>
<keyword evidence="1" id="KW-0805">Transcription regulation</keyword>
<keyword evidence="3" id="KW-0804">Transcription</keyword>
<dbReference type="RefSeq" id="WP_052082349.1">
    <property type="nucleotide sequence ID" value="NZ_CALICV010000095.1"/>
</dbReference>
<dbReference type="InterPro" id="IPR050679">
    <property type="entry name" value="Bact_HTH_transcr_reg"/>
</dbReference>
<dbReference type="InterPro" id="IPR000524">
    <property type="entry name" value="Tscrpt_reg_HTH_GntR"/>
</dbReference>
<dbReference type="PANTHER" id="PTHR44846:SF1">
    <property type="entry name" value="MANNOSYL-D-GLYCERATE TRANSPORT_METABOLISM SYSTEM REPRESSOR MNGR-RELATED"/>
    <property type="match status" value="1"/>
</dbReference>
<dbReference type="SMART" id="SM00866">
    <property type="entry name" value="UTRA"/>
    <property type="match status" value="1"/>
</dbReference>
<accession>A0A0S2W2H3</accession>